<dbReference type="EMBL" id="CP078013">
    <property type="protein sequence ID" value="USW00970.1"/>
    <property type="molecule type" value="Genomic_DNA"/>
</dbReference>
<feature type="chain" id="PRO_5044793705" description="DUF1120 domain-containing protein" evidence="1">
    <location>
        <begin position="25"/>
        <end position="177"/>
    </location>
</feature>
<dbReference type="KEGG" id="ppeg:KUA23_28905"/>
<evidence type="ECO:0000313" key="2">
    <source>
        <dbReference type="EMBL" id="USW00970.1"/>
    </source>
</evidence>
<feature type="signal peptide" evidence="1">
    <location>
        <begin position="1"/>
        <end position="24"/>
    </location>
</feature>
<name>A0ABD7THE7_9PSED</name>
<dbReference type="RefSeq" id="WP_252993213.1">
    <property type="nucleotide sequence ID" value="NZ_CP078013.2"/>
</dbReference>
<organism evidence="2 3">
    <name type="scientific">Pseudomonas pergaminensis</name>
    <dbReference type="NCBI Taxonomy" id="2853159"/>
    <lineage>
        <taxon>Bacteria</taxon>
        <taxon>Pseudomonadati</taxon>
        <taxon>Pseudomonadota</taxon>
        <taxon>Gammaproteobacteria</taxon>
        <taxon>Pseudomonadales</taxon>
        <taxon>Pseudomonadaceae</taxon>
        <taxon>Pseudomonas</taxon>
    </lineage>
</organism>
<reference evidence="2" key="1">
    <citation type="journal article" date="2022" name="Front. Plant Sci.">
        <title>Agronomic efficiency and genome mining analysis of the wheat-biostimulant rhizospheric bacterium Pseudomonas pergaminensis sp. nov. strain 1008T.</title>
        <authorList>
            <person name="Diaz M."/>
            <person name="Bach T."/>
            <person name="Gonzalez Anta G."/>
            <person name="Agaras B."/>
            <person name="Wibberg D."/>
            <person name="Noguera F."/>
            <person name="Canciani W."/>
            <person name="Valverde C."/>
        </authorList>
    </citation>
    <scope>NUCLEOTIDE SEQUENCE</scope>
    <source>
        <strain evidence="2">1008</strain>
    </source>
</reference>
<evidence type="ECO:0000313" key="3">
    <source>
        <dbReference type="Proteomes" id="UP001056907"/>
    </source>
</evidence>
<proteinExistence type="predicted"/>
<evidence type="ECO:0008006" key="4">
    <source>
        <dbReference type="Google" id="ProtNLM"/>
    </source>
</evidence>
<sequence>MAVKLKSVGFALLCIVWMAEGAQAQNCRVSVSQSRVDYGVIRREALVETPSIALSTRRVQLNVLCEEPSVIALRFTGAANGQGFRFGRQGRFNLTLKHALMDGRAVEWTQAHLPGENASGQLLPGQVLVARGAGQRLSAQVEIDTNLPADALHVRNQAVLEGQGSFELVSPAAPRSR</sequence>
<dbReference type="AlphaFoldDB" id="A0ABD7THE7"/>
<accession>A0ABD7THE7</accession>
<gene>
    <name evidence="2" type="ORF">KUA23_28905</name>
</gene>
<protein>
    <recommendedName>
        <fullName evidence="4">DUF1120 domain-containing protein</fullName>
    </recommendedName>
</protein>
<evidence type="ECO:0000256" key="1">
    <source>
        <dbReference type="SAM" id="SignalP"/>
    </source>
</evidence>
<reference evidence="2" key="2">
    <citation type="submission" date="2024-04" db="EMBL/GenBank/DDBJ databases">
        <authorList>
            <person name="Diaz M."/>
            <person name="Bach T."/>
            <person name="Gonzalez Anta G."/>
            <person name="Agaras B."/>
            <person name="Wibberg D."/>
            <person name="Noguera F."/>
            <person name="Canciani W."/>
            <person name="Ybarra T."/>
            <person name="Nunez M.L."/>
            <person name="Valverde C."/>
        </authorList>
    </citation>
    <scope>NUCLEOTIDE SEQUENCE</scope>
    <source>
        <strain evidence="2">1008</strain>
    </source>
</reference>
<dbReference type="Proteomes" id="UP001056907">
    <property type="component" value="Chromosome"/>
</dbReference>
<keyword evidence="1" id="KW-0732">Signal</keyword>